<dbReference type="Gene3D" id="3.40.630.30">
    <property type="match status" value="1"/>
</dbReference>
<dbReference type="InterPro" id="IPR051556">
    <property type="entry name" value="N-term/lysine_N-AcTrnsfr"/>
</dbReference>
<dbReference type="SUPFAM" id="SSF55729">
    <property type="entry name" value="Acyl-CoA N-acyltransferases (Nat)"/>
    <property type="match status" value="1"/>
</dbReference>
<dbReference type="CDD" id="cd04301">
    <property type="entry name" value="NAT_SF"/>
    <property type="match status" value="1"/>
</dbReference>
<dbReference type="PANTHER" id="PTHR42919">
    <property type="entry name" value="N-ALPHA-ACETYLTRANSFERASE"/>
    <property type="match status" value="1"/>
</dbReference>
<dbReference type="PANTHER" id="PTHR42919:SF8">
    <property type="entry name" value="N-ALPHA-ACETYLTRANSFERASE 50"/>
    <property type="match status" value="1"/>
</dbReference>
<dbReference type="PROSITE" id="PS51186">
    <property type="entry name" value="GNAT"/>
    <property type="match status" value="1"/>
</dbReference>
<evidence type="ECO:0000313" key="4">
    <source>
        <dbReference type="EMBL" id="GAA0864699.1"/>
    </source>
</evidence>
<dbReference type="InterPro" id="IPR000182">
    <property type="entry name" value="GNAT_dom"/>
</dbReference>
<dbReference type="EMBL" id="BAAACP010000011">
    <property type="protein sequence ID" value="GAA0864699.1"/>
    <property type="molecule type" value="Genomic_DNA"/>
</dbReference>
<sequence length="149" mass="17479">MDKVNIRECKYEDLIKIEKLQRKWANEDITYGFVPAKLSYLESKLGKYFLVAELDNNIIGFVYGTIHEAKNMSIIPNGQFYIEIDDIYILEESRKKGVGSILLDKILEVAKENGIEKSLIYSATKDMDNIIGFYKKHNYKTWYIQMFKD</sequence>
<evidence type="ECO:0000256" key="2">
    <source>
        <dbReference type="ARBA" id="ARBA00023315"/>
    </source>
</evidence>
<protein>
    <recommendedName>
        <fullName evidence="3">N-acetyltransferase domain-containing protein</fullName>
    </recommendedName>
</protein>
<evidence type="ECO:0000256" key="1">
    <source>
        <dbReference type="ARBA" id="ARBA00022679"/>
    </source>
</evidence>
<proteinExistence type="predicted"/>
<reference evidence="4 5" key="1">
    <citation type="journal article" date="2019" name="Int. J. Syst. Evol. Microbiol.">
        <title>The Global Catalogue of Microorganisms (GCM) 10K type strain sequencing project: providing services to taxonomists for standard genome sequencing and annotation.</title>
        <authorList>
            <consortium name="The Broad Institute Genomics Platform"/>
            <consortium name="The Broad Institute Genome Sequencing Center for Infectious Disease"/>
            <person name="Wu L."/>
            <person name="Ma J."/>
        </authorList>
    </citation>
    <scope>NUCLEOTIDE SEQUENCE [LARGE SCALE GENOMIC DNA]</scope>
    <source>
        <strain evidence="4 5">JCM 6486</strain>
    </source>
</reference>
<evidence type="ECO:0000313" key="5">
    <source>
        <dbReference type="Proteomes" id="UP001400965"/>
    </source>
</evidence>
<dbReference type="RefSeq" id="WP_346045389.1">
    <property type="nucleotide sequence ID" value="NZ_BAAACP010000011.1"/>
</dbReference>
<keyword evidence="5" id="KW-1185">Reference proteome</keyword>
<comment type="caution">
    <text evidence="4">The sequence shown here is derived from an EMBL/GenBank/DDBJ whole genome shotgun (WGS) entry which is preliminary data.</text>
</comment>
<keyword evidence="2" id="KW-0012">Acyltransferase</keyword>
<organism evidence="4 5">
    <name type="scientific">Paraclostridium tenue</name>
    <dbReference type="NCBI Taxonomy" id="1737"/>
    <lineage>
        <taxon>Bacteria</taxon>
        <taxon>Bacillati</taxon>
        <taxon>Bacillota</taxon>
        <taxon>Clostridia</taxon>
        <taxon>Peptostreptococcales</taxon>
        <taxon>Peptostreptococcaceae</taxon>
        <taxon>Paraclostridium</taxon>
    </lineage>
</organism>
<name>A0ABN1M641_9FIRM</name>
<keyword evidence="1" id="KW-0808">Transferase</keyword>
<dbReference type="InterPro" id="IPR016181">
    <property type="entry name" value="Acyl_CoA_acyltransferase"/>
</dbReference>
<dbReference type="Proteomes" id="UP001400965">
    <property type="component" value="Unassembled WGS sequence"/>
</dbReference>
<dbReference type="Pfam" id="PF00583">
    <property type="entry name" value="Acetyltransf_1"/>
    <property type="match status" value="1"/>
</dbReference>
<gene>
    <name evidence="4" type="ORF">GCM10008917_19220</name>
</gene>
<feature type="domain" description="N-acetyltransferase" evidence="3">
    <location>
        <begin position="4"/>
        <end position="149"/>
    </location>
</feature>
<evidence type="ECO:0000259" key="3">
    <source>
        <dbReference type="PROSITE" id="PS51186"/>
    </source>
</evidence>
<accession>A0ABN1M641</accession>